<dbReference type="InterPro" id="IPR018247">
    <property type="entry name" value="EF_Hand_1_Ca_BS"/>
</dbReference>
<dbReference type="SMART" id="SM00368">
    <property type="entry name" value="LRR_RI"/>
    <property type="match status" value="8"/>
</dbReference>
<sequence length="592" mass="65262">MEHLTSRTVFHDIELKSGERDEFDGAAILPDSEWEESAHVTPEPDLAVLHVDSDEEWDTDLEDEGKAPPHKYISEDQARQVYLAACRQLGIVPATCFVRGIDTDTLNLSYQGLGPLGTRAVATGLVMDRVSSRLLLAGNFIGTDGIRHVGEMLKENEYLTYVDLSENDLETYAAEVIAGVFKENDNIIALKLSGNQFKDKDAEHFAAILTIGPVFKNGQYTGLKKLDMSHNNFGDIGAEILGKAIDSNETLQELNLAWNQIRRSGIHHLAKGLAENNSLRVFNLSGNGVDNAGAECLGRALTSNRYLTDLSLNSNRIGLEGVAMLFTSIGKNEALKIIRLTNNPITIQGPMAALTLIQKSETSVLEQIEIADACVPREFYAMLEDVQRARPLFTVHIGGFMNSRDMCKVAEKKAQEGWAKDPVLVFVHFIESRNIKVLDLFKQVDTDKSCTLSKQELVSCLGKLDCPLNEKQLSHLIDVFDVDNSGEIDVEEFIDGFARHKRRFSKYANGSSGSRGSSATSASSSRPPSQPVNTPDSTVKRSRLMEEKLHTLLVPENKNLLDVPLLRTNPEVTSDELPGNFILPIPRAATVS</sequence>
<dbReference type="Gene3D" id="1.10.238.10">
    <property type="entry name" value="EF-hand"/>
    <property type="match status" value="1"/>
</dbReference>
<organism evidence="4 5">
    <name type="scientific">Dreissena polymorpha</name>
    <name type="common">Zebra mussel</name>
    <name type="synonym">Mytilus polymorpha</name>
    <dbReference type="NCBI Taxonomy" id="45954"/>
    <lineage>
        <taxon>Eukaryota</taxon>
        <taxon>Metazoa</taxon>
        <taxon>Spiralia</taxon>
        <taxon>Lophotrochozoa</taxon>
        <taxon>Mollusca</taxon>
        <taxon>Bivalvia</taxon>
        <taxon>Autobranchia</taxon>
        <taxon>Heteroconchia</taxon>
        <taxon>Euheterodonta</taxon>
        <taxon>Imparidentia</taxon>
        <taxon>Neoheterodontei</taxon>
        <taxon>Myida</taxon>
        <taxon>Dreissenoidea</taxon>
        <taxon>Dreissenidae</taxon>
        <taxon>Dreissena</taxon>
    </lineage>
</organism>
<feature type="domain" description="EF-hand" evidence="3">
    <location>
        <begin position="468"/>
        <end position="503"/>
    </location>
</feature>
<dbReference type="Pfam" id="PF13516">
    <property type="entry name" value="LRR_6"/>
    <property type="match status" value="4"/>
</dbReference>
<dbReference type="PANTHER" id="PTHR24114:SF50">
    <property type="entry name" value="RNI-LIKE PROTEIN"/>
    <property type="match status" value="1"/>
</dbReference>
<reference evidence="4" key="1">
    <citation type="journal article" date="2019" name="bioRxiv">
        <title>The Genome of the Zebra Mussel, Dreissena polymorpha: A Resource for Invasive Species Research.</title>
        <authorList>
            <person name="McCartney M.A."/>
            <person name="Auch B."/>
            <person name="Kono T."/>
            <person name="Mallez S."/>
            <person name="Zhang Y."/>
            <person name="Obille A."/>
            <person name="Becker A."/>
            <person name="Abrahante J.E."/>
            <person name="Garbe J."/>
            <person name="Badalamenti J.P."/>
            <person name="Herman A."/>
            <person name="Mangelson H."/>
            <person name="Liachko I."/>
            <person name="Sullivan S."/>
            <person name="Sone E.D."/>
            <person name="Koren S."/>
            <person name="Silverstein K.A.T."/>
            <person name="Beckman K.B."/>
            <person name="Gohl D.M."/>
        </authorList>
    </citation>
    <scope>NUCLEOTIDE SEQUENCE</scope>
    <source>
        <strain evidence="4">Duluth1</strain>
        <tissue evidence="4">Whole animal</tissue>
    </source>
</reference>
<proteinExistence type="predicted"/>
<evidence type="ECO:0000256" key="1">
    <source>
        <dbReference type="ARBA" id="ARBA00022837"/>
    </source>
</evidence>
<dbReference type="Proteomes" id="UP000828390">
    <property type="component" value="Unassembled WGS sequence"/>
</dbReference>
<evidence type="ECO:0000259" key="3">
    <source>
        <dbReference type="PROSITE" id="PS50222"/>
    </source>
</evidence>
<evidence type="ECO:0000256" key="2">
    <source>
        <dbReference type="SAM" id="MobiDB-lite"/>
    </source>
</evidence>
<keyword evidence="1" id="KW-0106">Calcium</keyword>
<dbReference type="Gene3D" id="3.80.10.10">
    <property type="entry name" value="Ribonuclease Inhibitor"/>
    <property type="match status" value="1"/>
</dbReference>
<comment type="caution">
    <text evidence="4">The sequence shown here is derived from an EMBL/GenBank/DDBJ whole genome shotgun (WGS) entry which is preliminary data.</text>
</comment>
<feature type="domain" description="EF-hand" evidence="3">
    <location>
        <begin position="432"/>
        <end position="467"/>
    </location>
</feature>
<dbReference type="SUPFAM" id="SSF47473">
    <property type="entry name" value="EF-hand"/>
    <property type="match status" value="1"/>
</dbReference>
<dbReference type="OrthoDB" id="6138150at2759"/>
<accession>A0A9D4R4Y1</accession>
<keyword evidence="5" id="KW-1185">Reference proteome</keyword>
<dbReference type="InterPro" id="IPR011992">
    <property type="entry name" value="EF-hand-dom_pair"/>
</dbReference>
<evidence type="ECO:0000313" key="5">
    <source>
        <dbReference type="Proteomes" id="UP000828390"/>
    </source>
</evidence>
<dbReference type="InterPro" id="IPR052394">
    <property type="entry name" value="LRR-containing"/>
</dbReference>
<feature type="region of interest" description="Disordered" evidence="2">
    <location>
        <begin position="507"/>
        <end position="541"/>
    </location>
</feature>
<dbReference type="InterPro" id="IPR001611">
    <property type="entry name" value="Leu-rich_rpt"/>
</dbReference>
<dbReference type="InterPro" id="IPR002048">
    <property type="entry name" value="EF_hand_dom"/>
</dbReference>
<dbReference type="CDD" id="cd00051">
    <property type="entry name" value="EFh"/>
    <property type="match status" value="1"/>
</dbReference>
<reference evidence="4" key="2">
    <citation type="submission" date="2020-11" db="EMBL/GenBank/DDBJ databases">
        <authorList>
            <person name="McCartney M.A."/>
            <person name="Auch B."/>
            <person name="Kono T."/>
            <person name="Mallez S."/>
            <person name="Becker A."/>
            <person name="Gohl D.M."/>
            <person name="Silverstein K.A.T."/>
            <person name="Koren S."/>
            <person name="Bechman K.B."/>
            <person name="Herman A."/>
            <person name="Abrahante J.E."/>
            <person name="Garbe J."/>
        </authorList>
    </citation>
    <scope>NUCLEOTIDE SEQUENCE</scope>
    <source>
        <strain evidence="4">Duluth1</strain>
        <tissue evidence="4">Whole animal</tissue>
    </source>
</reference>
<dbReference type="GO" id="GO:0005509">
    <property type="term" value="F:calcium ion binding"/>
    <property type="evidence" value="ECO:0007669"/>
    <property type="project" value="InterPro"/>
</dbReference>
<dbReference type="PROSITE" id="PS50222">
    <property type="entry name" value="EF_HAND_2"/>
    <property type="match status" value="2"/>
</dbReference>
<dbReference type="SMART" id="SM00054">
    <property type="entry name" value="EFh"/>
    <property type="match status" value="2"/>
</dbReference>
<protein>
    <recommendedName>
        <fullName evidence="3">EF-hand domain-containing protein</fullName>
    </recommendedName>
</protein>
<gene>
    <name evidence="4" type="ORF">DPMN_096924</name>
</gene>
<dbReference type="PANTHER" id="PTHR24114">
    <property type="entry name" value="LEUCINE RICH REPEAT FAMILY PROTEIN"/>
    <property type="match status" value="1"/>
</dbReference>
<evidence type="ECO:0000313" key="4">
    <source>
        <dbReference type="EMBL" id="KAH3854383.1"/>
    </source>
</evidence>
<dbReference type="AlphaFoldDB" id="A0A9D4R4Y1"/>
<feature type="compositionally biased region" description="Low complexity" evidence="2">
    <location>
        <begin position="511"/>
        <end position="527"/>
    </location>
</feature>
<dbReference type="InterPro" id="IPR032675">
    <property type="entry name" value="LRR_dom_sf"/>
</dbReference>
<dbReference type="SUPFAM" id="SSF52047">
    <property type="entry name" value="RNI-like"/>
    <property type="match status" value="1"/>
</dbReference>
<dbReference type="PROSITE" id="PS00018">
    <property type="entry name" value="EF_HAND_1"/>
    <property type="match status" value="1"/>
</dbReference>
<dbReference type="EMBL" id="JAIWYP010000003">
    <property type="protein sequence ID" value="KAH3854383.1"/>
    <property type="molecule type" value="Genomic_DNA"/>
</dbReference>
<dbReference type="Pfam" id="PF13499">
    <property type="entry name" value="EF-hand_7"/>
    <property type="match status" value="1"/>
</dbReference>
<name>A0A9D4R4Y1_DREPO</name>